<dbReference type="Gene3D" id="3.40.50.12230">
    <property type="match status" value="1"/>
</dbReference>
<dbReference type="PANTHER" id="PTHR11138">
    <property type="entry name" value="METHIONYL-TRNA FORMYLTRANSFERASE"/>
    <property type="match status" value="1"/>
</dbReference>
<keyword evidence="3 5" id="KW-0808">Transferase</keyword>
<comment type="function">
    <text evidence="5">Attaches a formyl group to the free amino group of methionyl-tRNA(fMet). The formyl group appears to play a dual role in the initiator identity of N-formylmethionyl-tRNA by promoting its recognition by IF2 and preventing the misappropriation of this tRNA by the elongation apparatus.</text>
</comment>
<accession>A0A2U2RIH5</accession>
<feature type="region of interest" description="Disordered" evidence="6">
    <location>
        <begin position="297"/>
        <end position="326"/>
    </location>
</feature>
<name>A0A2U2RIH5_9MICO</name>
<dbReference type="OrthoDB" id="9802815at2"/>
<keyword evidence="10" id="KW-1185">Reference proteome</keyword>
<feature type="domain" description="Formyl transferase N-terminal" evidence="7">
    <location>
        <begin position="1"/>
        <end position="178"/>
    </location>
</feature>
<dbReference type="EC" id="2.1.2.9" evidence="2 5"/>
<dbReference type="InterPro" id="IPR002376">
    <property type="entry name" value="Formyl_transf_N"/>
</dbReference>
<dbReference type="SUPFAM" id="SSF50486">
    <property type="entry name" value="FMT C-terminal domain-like"/>
    <property type="match status" value="1"/>
</dbReference>
<dbReference type="SUPFAM" id="SSF53328">
    <property type="entry name" value="Formyltransferase"/>
    <property type="match status" value="1"/>
</dbReference>
<gene>
    <name evidence="5" type="primary">fmt</name>
    <name evidence="9" type="ORF">DEO23_10725</name>
</gene>
<evidence type="ECO:0000256" key="4">
    <source>
        <dbReference type="ARBA" id="ARBA00022917"/>
    </source>
</evidence>
<organism evidence="9 10">
    <name type="scientific">Brachybacterium endophyticum</name>
    <dbReference type="NCBI Taxonomy" id="2182385"/>
    <lineage>
        <taxon>Bacteria</taxon>
        <taxon>Bacillati</taxon>
        <taxon>Actinomycetota</taxon>
        <taxon>Actinomycetes</taxon>
        <taxon>Micrococcales</taxon>
        <taxon>Dermabacteraceae</taxon>
        <taxon>Brachybacterium</taxon>
    </lineage>
</organism>
<dbReference type="InterPro" id="IPR005793">
    <property type="entry name" value="Formyl_trans_C"/>
</dbReference>
<feature type="domain" description="Formyl transferase C-terminal" evidence="8">
    <location>
        <begin position="203"/>
        <end position="300"/>
    </location>
</feature>
<sequence length="326" mass="34135">MRILFAGTPEVAVPSLRALLDSSHEVVAVLTRPDAPSGRGRTLRPSPVRELAEQAGIEVLTPKGLRGEDVQDRLRGLELDAAAVVAYGSIVPPAALAIPAQGWVNLHFSLLPAWRGAAPAQRAVLAGQECTGMTTFLLEEGMDTGPILATQEVAIDPFDTAGTLLSRMAEDGAPLLVRTFDDLAAGRARPRVQDEDGATHAAKLTPAEAEIDLARPATEVSAHIRGMSPAPGAWTTWEGARMKVLALEPVHAEGPPLAPGQLHATRKQLLMGTGTGPLALAELGPAGRRPMRAADWARGAGLSEGAAFGSATTNDHGGEQTQEEER</sequence>
<dbReference type="InterPro" id="IPR044135">
    <property type="entry name" value="Met-tRNA-FMT_C"/>
</dbReference>
<evidence type="ECO:0000256" key="1">
    <source>
        <dbReference type="ARBA" id="ARBA00010699"/>
    </source>
</evidence>
<comment type="similarity">
    <text evidence="1 5">Belongs to the Fmt family.</text>
</comment>
<evidence type="ECO:0000313" key="10">
    <source>
        <dbReference type="Proteomes" id="UP000245590"/>
    </source>
</evidence>
<evidence type="ECO:0000259" key="7">
    <source>
        <dbReference type="Pfam" id="PF00551"/>
    </source>
</evidence>
<dbReference type="CDD" id="cd08646">
    <property type="entry name" value="FMT_core_Met-tRNA-FMT_N"/>
    <property type="match status" value="1"/>
</dbReference>
<dbReference type="PANTHER" id="PTHR11138:SF5">
    <property type="entry name" value="METHIONYL-TRNA FORMYLTRANSFERASE, MITOCHONDRIAL"/>
    <property type="match status" value="1"/>
</dbReference>
<comment type="caution">
    <text evidence="9">The sequence shown here is derived from an EMBL/GenBank/DDBJ whole genome shotgun (WGS) entry which is preliminary data.</text>
</comment>
<dbReference type="NCBIfam" id="TIGR00460">
    <property type="entry name" value="fmt"/>
    <property type="match status" value="1"/>
</dbReference>
<keyword evidence="4 5" id="KW-0648">Protein biosynthesis</keyword>
<evidence type="ECO:0000256" key="5">
    <source>
        <dbReference type="HAMAP-Rule" id="MF_00182"/>
    </source>
</evidence>
<protein>
    <recommendedName>
        <fullName evidence="2 5">Methionyl-tRNA formyltransferase</fullName>
        <ecNumber evidence="2 5">2.1.2.9</ecNumber>
    </recommendedName>
</protein>
<reference evidence="9 10" key="1">
    <citation type="submission" date="2018-05" db="EMBL/GenBank/DDBJ databases">
        <title>Brachybacterium sp. M1HQ-2T, whole genome shotgun sequence.</title>
        <authorList>
            <person name="Tuo L."/>
        </authorList>
    </citation>
    <scope>NUCLEOTIDE SEQUENCE [LARGE SCALE GENOMIC DNA]</scope>
    <source>
        <strain evidence="9 10">M1HQ-2</strain>
    </source>
</reference>
<evidence type="ECO:0000256" key="6">
    <source>
        <dbReference type="SAM" id="MobiDB-lite"/>
    </source>
</evidence>
<dbReference type="HAMAP" id="MF_00182">
    <property type="entry name" value="Formyl_trans"/>
    <property type="match status" value="1"/>
</dbReference>
<dbReference type="Pfam" id="PF00551">
    <property type="entry name" value="Formyl_trans_N"/>
    <property type="match status" value="1"/>
</dbReference>
<dbReference type="CDD" id="cd08704">
    <property type="entry name" value="Met_tRNA_FMT_C"/>
    <property type="match status" value="1"/>
</dbReference>
<dbReference type="Proteomes" id="UP000245590">
    <property type="component" value="Unassembled WGS sequence"/>
</dbReference>
<evidence type="ECO:0000256" key="3">
    <source>
        <dbReference type="ARBA" id="ARBA00022679"/>
    </source>
</evidence>
<dbReference type="Pfam" id="PF02911">
    <property type="entry name" value="Formyl_trans_C"/>
    <property type="match status" value="1"/>
</dbReference>
<proteinExistence type="inferred from homology"/>
<dbReference type="InterPro" id="IPR005794">
    <property type="entry name" value="Fmt"/>
</dbReference>
<evidence type="ECO:0000313" key="9">
    <source>
        <dbReference type="EMBL" id="PWH05679.1"/>
    </source>
</evidence>
<feature type="binding site" evidence="5">
    <location>
        <begin position="109"/>
        <end position="112"/>
    </location>
    <ligand>
        <name>(6S)-5,6,7,8-tetrahydrofolate</name>
        <dbReference type="ChEBI" id="CHEBI:57453"/>
    </ligand>
</feature>
<dbReference type="InterPro" id="IPR041711">
    <property type="entry name" value="Met-tRNA-FMT_N"/>
</dbReference>
<dbReference type="InterPro" id="IPR011034">
    <property type="entry name" value="Formyl_transferase-like_C_sf"/>
</dbReference>
<dbReference type="GO" id="GO:0005829">
    <property type="term" value="C:cytosol"/>
    <property type="evidence" value="ECO:0007669"/>
    <property type="project" value="TreeGrafter"/>
</dbReference>
<dbReference type="EMBL" id="QFKX01000004">
    <property type="protein sequence ID" value="PWH05679.1"/>
    <property type="molecule type" value="Genomic_DNA"/>
</dbReference>
<dbReference type="InterPro" id="IPR036477">
    <property type="entry name" value="Formyl_transf_N_sf"/>
</dbReference>
<dbReference type="AlphaFoldDB" id="A0A2U2RIH5"/>
<dbReference type="GO" id="GO:0004479">
    <property type="term" value="F:methionyl-tRNA formyltransferase activity"/>
    <property type="evidence" value="ECO:0007669"/>
    <property type="project" value="UniProtKB-UniRule"/>
</dbReference>
<evidence type="ECO:0000256" key="2">
    <source>
        <dbReference type="ARBA" id="ARBA00012261"/>
    </source>
</evidence>
<comment type="catalytic activity">
    <reaction evidence="5">
        <text>L-methionyl-tRNA(fMet) + (6R)-10-formyltetrahydrofolate = N-formyl-L-methionyl-tRNA(fMet) + (6S)-5,6,7,8-tetrahydrofolate + H(+)</text>
        <dbReference type="Rhea" id="RHEA:24380"/>
        <dbReference type="Rhea" id="RHEA-COMP:9952"/>
        <dbReference type="Rhea" id="RHEA-COMP:9953"/>
        <dbReference type="ChEBI" id="CHEBI:15378"/>
        <dbReference type="ChEBI" id="CHEBI:57453"/>
        <dbReference type="ChEBI" id="CHEBI:78530"/>
        <dbReference type="ChEBI" id="CHEBI:78844"/>
        <dbReference type="ChEBI" id="CHEBI:195366"/>
        <dbReference type="EC" id="2.1.2.9"/>
    </reaction>
</comment>
<evidence type="ECO:0000259" key="8">
    <source>
        <dbReference type="Pfam" id="PF02911"/>
    </source>
</evidence>
<dbReference type="RefSeq" id="WP_109276035.1">
    <property type="nucleotide sequence ID" value="NZ_QFKX01000004.1"/>
</dbReference>